<accession>A0ABW5DYQ7</accession>
<gene>
    <name evidence="1" type="ORF">ACFSQZ_03200</name>
</gene>
<dbReference type="EMBL" id="JBHUJC010000010">
    <property type="protein sequence ID" value="MFD2275466.1"/>
    <property type="molecule type" value="Genomic_DNA"/>
</dbReference>
<reference evidence="2" key="1">
    <citation type="journal article" date="2019" name="Int. J. Syst. Evol. Microbiol.">
        <title>The Global Catalogue of Microorganisms (GCM) 10K type strain sequencing project: providing services to taxonomists for standard genome sequencing and annotation.</title>
        <authorList>
            <consortium name="The Broad Institute Genomics Platform"/>
            <consortium name="The Broad Institute Genome Sequencing Center for Infectious Disease"/>
            <person name="Wu L."/>
            <person name="Ma J."/>
        </authorList>
    </citation>
    <scope>NUCLEOTIDE SEQUENCE [LARGE SCALE GENOMIC DNA]</scope>
    <source>
        <strain evidence="2">JCM 16545</strain>
    </source>
</reference>
<evidence type="ECO:0000313" key="2">
    <source>
        <dbReference type="Proteomes" id="UP001597297"/>
    </source>
</evidence>
<sequence>MGNTQHDTRRGKLPFVANEDLTGKAGFLAKVVSNAGVPESSLPTANDDSTLYLVEEEAIQGAIAGLKPLSPEENAMVWAKGSGSAGDVLVLADVGTAADRGKVRTLPAGAGDYFSPGIAEEDFEDGQLVRFRPFPRPVTVS</sequence>
<organism evidence="1 2">
    <name type="scientific">Rubritalea spongiae</name>
    <dbReference type="NCBI Taxonomy" id="430797"/>
    <lineage>
        <taxon>Bacteria</taxon>
        <taxon>Pseudomonadati</taxon>
        <taxon>Verrucomicrobiota</taxon>
        <taxon>Verrucomicrobiia</taxon>
        <taxon>Verrucomicrobiales</taxon>
        <taxon>Rubritaleaceae</taxon>
        <taxon>Rubritalea</taxon>
    </lineage>
</organism>
<protein>
    <submittedName>
        <fullName evidence="1">Uncharacterized protein</fullName>
    </submittedName>
</protein>
<evidence type="ECO:0000313" key="1">
    <source>
        <dbReference type="EMBL" id="MFD2275466.1"/>
    </source>
</evidence>
<name>A0ABW5DYQ7_9BACT</name>
<keyword evidence="2" id="KW-1185">Reference proteome</keyword>
<proteinExistence type="predicted"/>
<dbReference type="Proteomes" id="UP001597297">
    <property type="component" value="Unassembled WGS sequence"/>
</dbReference>
<dbReference type="RefSeq" id="WP_377092686.1">
    <property type="nucleotide sequence ID" value="NZ_JBHSJM010000001.1"/>
</dbReference>
<comment type="caution">
    <text evidence="1">The sequence shown here is derived from an EMBL/GenBank/DDBJ whole genome shotgun (WGS) entry which is preliminary data.</text>
</comment>